<sequence>MKILLLTVGLALVCGLQALDNNTEGSPKIDEEWFTVALASNVTSKIEKGGSFRKYIKSVSDHHVFLSSEFLKRANGKCIQFTLNTSIGEDGEMRLQHDGLNNLSIQSRGPGYMMVLLNNIKDEEVTVLVELYGRTPDLPDEIKKKFEEICEKFGIREDQIIDISSDEIPRMKHLYVSVIHSYFLQRNVIMGDVNFYWLLSSKLKGDTISTPLCYALSDSSFTT</sequence>
<dbReference type="GeneID" id="110205076"/>
<dbReference type="InterPro" id="IPR002971">
    <property type="entry name" value="Maj_urinary"/>
</dbReference>
<accession>A0A6P5JUE1</accession>
<evidence type="ECO:0000256" key="2">
    <source>
        <dbReference type="ARBA" id="ARBA00006889"/>
    </source>
</evidence>
<evidence type="ECO:0000256" key="1">
    <source>
        <dbReference type="ARBA" id="ARBA00004613"/>
    </source>
</evidence>
<name>A0A6P5JUE1_PHACI</name>
<dbReference type="RefSeq" id="XP_020837033.1">
    <property type="nucleotide sequence ID" value="XM_020981374.1"/>
</dbReference>
<dbReference type="GO" id="GO:0005615">
    <property type="term" value="C:extracellular space"/>
    <property type="evidence" value="ECO:0007669"/>
    <property type="project" value="TreeGrafter"/>
</dbReference>
<evidence type="ECO:0000256" key="4">
    <source>
        <dbReference type="ARBA" id="ARBA00022729"/>
    </source>
</evidence>
<keyword evidence="9" id="KW-1185">Reference proteome</keyword>
<keyword evidence="5" id="KW-0494">Milk protein</keyword>
<feature type="signal peptide" evidence="7">
    <location>
        <begin position="1"/>
        <end position="18"/>
    </location>
</feature>
<evidence type="ECO:0000313" key="10">
    <source>
        <dbReference type="RefSeq" id="XP_020837033.1"/>
    </source>
</evidence>
<evidence type="ECO:0000256" key="7">
    <source>
        <dbReference type="SAM" id="SignalP"/>
    </source>
</evidence>
<dbReference type="PANTHER" id="PTHR11430:SF76">
    <property type="entry name" value="MAJOR URINARY PROTEIN 1-RELATED"/>
    <property type="match status" value="1"/>
</dbReference>
<feature type="domain" description="Lipocalin/cytosolic fatty-acid binding" evidence="8">
    <location>
        <begin position="32"/>
        <end position="164"/>
    </location>
</feature>
<dbReference type="PRINTS" id="PR01221">
    <property type="entry name" value="MAJORURINARY"/>
</dbReference>
<dbReference type="PANTHER" id="PTHR11430">
    <property type="entry name" value="LIPOCALIN"/>
    <property type="match status" value="1"/>
</dbReference>
<dbReference type="InterPro" id="IPR012674">
    <property type="entry name" value="Calycin"/>
</dbReference>
<evidence type="ECO:0000256" key="6">
    <source>
        <dbReference type="ARBA" id="ARBA00023157"/>
    </source>
</evidence>
<dbReference type="SUPFAM" id="SSF50814">
    <property type="entry name" value="Lipocalins"/>
    <property type="match status" value="1"/>
</dbReference>
<dbReference type="AlphaFoldDB" id="A0A6P5JUE1"/>
<dbReference type="KEGG" id="pcw:110205076"/>
<evidence type="ECO:0000259" key="8">
    <source>
        <dbReference type="Pfam" id="PF00061"/>
    </source>
</evidence>
<evidence type="ECO:0000256" key="5">
    <source>
        <dbReference type="ARBA" id="ARBA00022743"/>
    </source>
</evidence>
<dbReference type="Gene3D" id="2.40.128.20">
    <property type="match status" value="1"/>
</dbReference>
<organism evidence="9 10">
    <name type="scientific">Phascolarctos cinereus</name>
    <name type="common">Koala</name>
    <dbReference type="NCBI Taxonomy" id="38626"/>
    <lineage>
        <taxon>Eukaryota</taxon>
        <taxon>Metazoa</taxon>
        <taxon>Chordata</taxon>
        <taxon>Craniata</taxon>
        <taxon>Vertebrata</taxon>
        <taxon>Euteleostomi</taxon>
        <taxon>Mammalia</taxon>
        <taxon>Metatheria</taxon>
        <taxon>Diprotodontia</taxon>
        <taxon>Phascolarctidae</taxon>
        <taxon>Phascolarctos</taxon>
    </lineage>
</organism>
<proteinExistence type="inferred from homology"/>
<gene>
    <name evidence="10" type="primary">LOC110205076</name>
</gene>
<evidence type="ECO:0000313" key="9">
    <source>
        <dbReference type="Proteomes" id="UP000515140"/>
    </source>
</evidence>
<comment type="similarity">
    <text evidence="2">Belongs to the calycin superfamily. Lipocalin family.</text>
</comment>
<dbReference type="Pfam" id="PF00061">
    <property type="entry name" value="Lipocalin"/>
    <property type="match status" value="1"/>
</dbReference>
<dbReference type="InParanoid" id="A0A6P5JUE1"/>
<protein>
    <submittedName>
        <fullName evidence="10">Trichosurin-like isoform X1</fullName>
    </submittedName>
</protein>
<dbReference type="Proteomes" id="UP000515140">
    <property type="component" value="Unplaced"/>
</dbReference>
<feature type="chain" id="PRO_5028230160" evidence="7">
    <location>
        <begin position="19"/>
        <end position="223"/>
    </location>
</feature>
<evidence type="ECO:0000256" key="3">
    <source>
        <dbReference type="ARBA" id="ARBA00022525"/>
    </source>
</evidence>
<keyword evidence="6" id="KW-1015">Disulfide bond</keyword>
<comment type="subcellular location">
    <subcellularLocation>
        <location evidence="1">Secreted</location>
    </subcellularLocation>
</comment>
<keyword evidence="4 7" id="KW-0732">Signal</keyword>
<keyword evidence="3" id="KW-0964">Secreted</keyword>
<dbReference type="InterPro" id="IPR000566">
    <property type="entry name" value="Lipocln_cytosolic_FA-bd_dom"/>
</dbReference>
<dbReference type="GO" id="GO:0036094">
    <property type="term" value="F:small molecule binding"/>
    <property type="evidence" value="ECO:0007669"/>
    <property type="project" value="InterPro"/>
</dbReference>
<reference evidence="10" key="1">
    <citation type="submission" date="2025-08" db="UniProtKB">
        <authorList>
            <consortium name="RefSeq"/>
        </authorList>
    </citation>
    <scope>IDENTIFICATION</scope>
    <source>
        <tissue evidence="10">Spleen</tissue>
    </source>
</reference>
<dbReference type="InterPro" id="IPR002345">
    <property type="entry name" value="Lipocalin"/>
</dbReference>